<evidence type="ECO:0000256" key="5">
    <source>
        <dbReference type="ARBA" id="ARBA00022714"/>
    </source>
</evidence>
<comment type="subcellular location">
    <subcellularLocation>
        <location evidence="2">Membrane</location>
        <topology evidence="2">Multi-pass membrane protein</topology>
    </subcellularLocation>
</comment>
<keyword evidence="5" id="KW-0001">2Fe-2S</keyword>
<feature type="domain" description="FAD-binding FR-type" evidence="14">
    <location>
        <begin position="310"/>
        <end position="410"/>
    </location>
</feature>
<dbReference type="InterPro" id="IPR013130">
    <property type="entry name" value="Fe3_Rdtase_TM_dom"/>
</dbReference>
<keyword evidence="9" id="KW-0560">Oxidoreductase</keyword>
<sequence>MAAMARKILVVSDRRKRSIPHPGPGLCREYAGHRREPSSNSQFKRLNVFVKSRLTCRLRNDRHLGIGCTFQRQNPGQIDSARTATMLRNIRISLWGLIAGLTVLWLLANLPFPDDLTVITLRNLLVQYSGVIGISVMSVALILAVRPVWLEPWLGGLDKSYRLHKWLGIAGLVAAIFHWVASNVPEWAVSLGVLAAPERRAPPAGGATVDIVTIESVLNGLRGTAEGLGEKAFYVAVLLIALALIRRFPYRLFAKTHLFIAVAYLVLVFHSVVLLDFSAWMLPLGIATGLLMLAGTVSAVLVLTRQVGKRRKVAGTVEEQHLFKDMNVLETTIRLDDGWTGHKSGQFAFVTFDQSEGAHPFTIASAWDASDPRIMFITKGLGDYTDDMPERVRVGSQAIVEGPYGGFTFEDTAARQIWIGGGIGITPFIARMKHLAKNAGSQTVDLFHTTPRLAPEAREKLTADAKAAGIRLHVMVDDEDGLLTGERLRAAVPDWQSASVWFCGPAAFAKTLRRDLAAHGMACAAFHQELFNMR</sequence>
<feature type="transmembrane region" description="Helical" evidence="13">
    <location>
        <begin position="256"/>
        <end position="275"/>
    </location>
</feature>
<evidence type="ECO:0000256" key="8">
    <source>
        <dbReference type="ARBA" id="ARBA00022989"/>
    </source>
</evidence>
<evidence type="ECO:0000256" key="3">
    <source>
        <dbReference type="ARBA" id="ARBA00022630"/>
    </source>
</evidence>
<dbReference type="Pfam" id="PF01794">
    <property type="entry name" value="Ferric_reduct"/>
    <property type="match status" value="1"/>
</dbReference>
<dbReference type="InterPro" id="IPR013112">
    <property type="entry name" value="FAD-bd_8"/>
</dbReference>
<dbReference type="PANTHER" id="PTHR47354:SF8">
    <property type="entry name" value="1,2-PHENYLACETYL-COA EPOXIDASE, SUBUNIT E"/>
    <property type="match status" value="1"/>
</dbReference>
<feature type="transmembrane region" description="Helical" evidence="13">
    <location>
        <begin position="232"/>
        <end position="249"/>
    </location>
</feature>
<keyword evidence="8 13" id="KW-1133">Transmembrane helix</keyword>
<evidence type="ECO:0000256" key="12">
    <source>
        <dbReference type="ARBA" id="ARBA00023136"/>
    </source>
</evidence>
<evidence type="ECO:0000259" key="14">
    <source>
        <dbReference type="PROSITE" id="PS51384"/>
    </source>
</evidence>
<name>A0ABS6NBW7_9RHOB</name>
<dbReference type="InterPro" id="IPR050415">
    <property type="entry name" value="MRET"/>
</dbReference>
<keyword evidence="10" id="KW-0408">Iron</keyword>
<evidence type="ECO:0000256" key="2">
    <source>
        <dbReference type="ARBA" id="ARBA00004141"/>
    </source>
</evidence>
<keyword evidence="6" id="KW-0479">Metal-binding</keyword>
<dbReference type="CDD" id="cd06198">
    <property type="entry name" value="FNR_like_3"/>
    <property type="match status" value="1"/>
</dbReference>
<dbReference type="Pfam" id="PF08022">
    <property type="entry name" value="FAD_binding_8"/>
    <property type="match status" value="1"/>
</dbReference>
<keyword evidence="3" id="KW-0285">Flavoprotein</keyword>
<proteinExistence type="predicted"/>
<reference evidence="15" key="1">
    <citation type="submission" date="2021-06" db="EMBL/GenBank/DDBJ databases">
        <title>Thalassococcus sp. CAU 1522 isolated from sea sand, Republic of Korea.</title>
        <authorList>
            <person name="Kim W."/>
        </authorList>
    </citation>
    <scope>NUCLEOTIDE SEQUENCE</scope>
    <source>
        <strain evidence="15">CAU 1522</strain>
    </source>
</reference>
<evidence type="ECO:0000256" key="10">
    <source>
        <dbReference type="ARBA" id="ARBA00023004"/>
    </source>
</evidence>
<feature type="transmembrane region" description="Helical" evidence="13">
    <location>
        <begin position="124"/>
        <end position="145"/>
    </location>
</feature>
<evidence type="ECO:0000256" key="13">
    <source>
        <dbReference type="SAM" id="Phobius"/>
    </source>
</evidence>
<keyword evidence="11" id="KW-0411">Iron-sulfur</keyword>
<comment type="cofactor">
    <cofactor evidence="1">
        <name>FAD</name>
        <dbReference type="ChEBI" id="CHEBI:57692"/>
    </cofactor>
</comment>
<evidence type="ECO:0000256" key="7">
    <source>
        <dbReference type="ARBA" id="ARBA00022827"/>
    </source>
</evidence>
<dbReference type="EMBL" id="JAHRWL010000003">
    <property type="protein sequence ID" value="MBV2361505.1"/>
    <property type="molecule type" value="Genomic_DNA"/>
</dbReference>
<evidence type="ECO:0000256" key="6">
    <source>
        <dbReference type="ARBA" id="ARBA00022723"/>
    </source>
</evidence>
<gene>
    <name evidence="15" type="ORF">KUH32_17210</name>
</gene>
<feature type="transmembrane region" description="Helical" evidence="13">
    <location>
        <begin position="281"/>
        <end position="303"/>
    </location>
</feature>
<evidence type="ECO:0000313" key="16">
    <source>
        <dbReference type="Proteomes" id="UP001166293"/>
    </source>
</evidence>
<feature type="transmembrane region" description="Helical" evidence="13">
    <location>
        <begin position="92"/>
        <end position="112"/>
    </location>
</feature>
<evidence type="ECO:0000256" key="11">
    <source>
        <dbReference type="ARBA" id="ARBA00023014"/>
    </source>
</evidence>
<keyword evidence="16" id="KW-1185">Reference proteome</keyword>
<dbReference type="PANTHER" id="PTHR47354">
    <property type="entry name" value="NADH OXIDOREDUCTASE HCR"/>
    <property type="match status" value="1"/>
</dbReference>
<dbReference type="PROSITE" id="PS51384">
    <property type="entry name" value="FAD_FR"/>
    <property type="match status" value="1"/>
</dbReference>
<keyword evidence="4 13" id="KW-0812">Transmembrane</keyword>
<dbReference type="InterPro" id="IPR017927">
    <property type="entry name" value="FAD-bd_FR_type"/>
</dbReference>
<keyword evidence="12 13" id="KW-0472">Membrane</keyword>
<organism evidence="15 16">
    <name type="scientific">Thalassococcus arenae</name>
    <dbReference type="NCBI Taxonomy" id="2851652"/>
    <lineage>
        <taxon>Bacteria</taxon>
        <taxon>Pseudomonadati</taxon>
        <taxon>Pseudomonadota</taxon>
        <taxon>Alphaproteobacteria</taxon>
        <taxon>Rhodobacterales</taxon>
        <taxon>Roseobacteraceae</taxon>
        <taxon>Thalassococcus</taxon>
    </lineage>
</organism>
<protein>
    <submittedName>
        <fullName evidence="15">Ferric reductase-like transmembrane domain-containing protein</fullName>
    </submittedName>
</protein>
<comment type="caution">
    <text evidence="15">The sequence shown here is derived from an EMBL/GenBank/DDBJ whole genome shotgun (WGS) entry which is preliminary data.</text>
</comment>
<keyword evidence="7" id="KW-0274">FAD</keyword>
<evidence type="ECO:0000256" key="4">
    <source>
        <dbReference type="ARBA" id="ARBA00022692"/>
    </source>
</evidence>
<evidence type="ECO:0000256" key="1">
    <source>
        <dbReference type="ARBA" id="ARBA00001974"/>
    </source>
</evidence>
<feature type="transmembrane region" description="Helical" evidence="13">
    <location>
        <begin position="166"/>
        <end position="184"/>
    </location>
</feature>
<evidence type="ECO:0000313" key="15">
    <source>
        <dbReference type="EMBL" id="MBV2361505.1"/>
    </source>
</evidence>
<dbReference type="Proteomes" id="UP001166293">
    <property type="component" value="Unassembled WGS sequence"/>
</dbReference>
<accession>A0ABS6NBW7</accession>
<evidence type="ECO:0000256" key="9">
    <source>
        <dbReference type="ARBA" id="ARBA00023002"/>
    </source>
</evidence>